<evidence type="ECO:0000313" key="1">
    <source>
        <dbReference type="EMBL" id="AFG46798.1"/>
    </source>
</evidence>
<sequence>STGDISYGTSEKVANNYMLPSVEENNEDLLQLETNGGFFSRLLSREETTGHSSRIYYRPSNLGRVPFRWEAEPGKRRSSGRYFKEELVDHEMITRPLSPPPFVKAKSTASSCCFSSGRTRAGLLHKIHNYFLQRKKFRRPILCLTNA</sequence>
<accession>H9VAK7</accession>
<feature type="non-terminal residue" evidence="2">
    <location>
        <position position="1"/>
    </location>
</feature>
<dbReference type="AlphaFoldDB" id="H9VAK7"/>
<protein>
    <submittedName>
        <fullName evidence="2">Uncharacterized protein</fullName>
    </submittedName>
</protein>
<organism evidence="2">
    <name type="scientific">Pinus taeda</name>
    <name type="common">Loblolly pine</name>
    <dbReference type="NCBI Taxonomy" id="3352"/>
    <lineage>
        <taxon>Eukaryota</taxon>
        <taxon>Viridiplantae</taxon>
        <taxon>Streptophyta</taxon>
        <taxon>Embryophyta</taxon>
        <taxon>Tracheophyta</taxon>
        <taxon>Spermatophyta</taxon>
        <taxon>Pinopsida</taxon>
        <taxon>Pinidae</taxon>
        <taxon>Conifers I</taxon>
        <taxon>Pinales</taxon>
        <taxon>Pinaceae</taxon>
        <taxon>Pinus</taxon>
        <taxon>Pinus subgen. Pinus</taxon>
    </lineage>
</organism>
<dbReference type="EMBL" id="FJ077916">
    <property type="protein sequence ID" value="AFG46800.1"/>
    <property type="molecule type" value="Genomic_DNA"/>
</dbReference>
<proteinExistence type="predicted"/>
<dbReference type="PANTHER" id="PTHR33257:SF4">
    <property type="entry name" value="EXPRESSED PROTEIN"/>
    <property type="match status" value="1"/>
</dbReference>
<feature type="non-terminal residue" evidence="2">
    <location>
        <position position="147"/>
    </location>
</feature>
<dbReference type="EMBL" id="FJ077921">
    <property type="protein sequence ID" value="AFG46801.1"/>
    <property type="molecule type" value="Genomic_DNA"/>
</dbReference>
<evidence type="ECO:0000313" key="2">
    <source>
        <dbReference type="EMBL" id="AFG46800.1"/>
    </source>
</evidence>
<dbReference type="EMBL" id="FJ077913">
    <property type="protein sequence ID" value="AFG46798.1"/>
    <property type="molecule type" value="Genomic_DNA"/>
</dbReference>
<evidence type="ECO:0000313" key="3">
    <source>
        <dbReference type="EMBL" id="AFG46801.1"/>
    </source>
</evidence>
<gene>
    <name evidence="2" type="ORF">0_6473_01</name>
</gene>
<dbReference type="PANTHER" id="PTHR33257">
    <property type="entry name" value="OS05G0165500 PROTEIN"/>
    <property type="match status" value="1"/>
</dbReference>
<reference evidence="2" key="1">
    <citation type="submission" date="2008-08" db="EMBL/GenBank/DDBJ databases">
        <title>Nucleotide Diversity and Divergence in the Loblolly Pine Gene Space.</title>
        <authorList>
            <person name="Neale D.B."/>
            <person name="Wegrzyn J.L."/>
            <person name="Lee J.M."/>
            <person name="Eckert A.J."/>
            <person name="Liechty J.D."/>
            <person name="Stevens K.A."/>
            <person name="Langley C.H."/>
        </authorList>
    </citation>
    <scope>NUCLEOTIDE SEQUENCE</scope>
    <source>
        <strain evidence="3">4998</strain>
        <strain evidence="2">4999</strain>
        <strain evidence="1">5003</strain>
        <tissue evidence="2">Megagametophyte</tissue>
    </source>
</reference>
<name>H9VAK7_PINTA</name>